<dbReference type="InterPro" id="IPR004360">
    <property type="entry name" value="Glyas_Fos-R_dOase_dom"/>
</dbReference>
<organism evidence="2 3">
    <name type="scientific">Mycobacterium helveticum</name>
    <dbReference type="NCBI Taxonomy" id="2592811"/>
    <lineage>
        <taxon>Bacteria</taxon>
        <taxon>Bacillati</taxon>
        <taxon>Actinomycetota</taxon>
        <taxon>Actinomycetes</taxon>
        <taxon>Mycobacteriales</taxon>
        <taxon>Mycobacteriaceae</taxon>
        <taxon>Mycobacterium</taxon>
    </lineage>
</organism>
<keyword evidence="3" id="KW-1185">Reference proteome</keyword>
<dbReference type="EMBL" id="VMQU01000004">
    <property type="protein sequence ID" value="TVS92182.1"/>
    <property type="molecule type" value="Genomic_DNA"/>
</dbReference>
<evidence type="ECO:0000313" key="3">
    <source>
        <dbReference type="Proteomes" id="UP000320513"/>
    </source>
</evidence>
<dbReference type="Gene3D" id="3.10.180.10">
    <property type="entry name" value="2,3-Dihydroxybiphenyl 1,2-Dioxygenase, domain 1"/>
    <property type="match status" value="2"/>
</dbReference>
<comment type="caution">
    <text evidence="2">The sequence shown here is derived from an EMBL/GenBank/DDBJ whole genome shotgun (WGS) entry which is preliminary data.</text>
</comment>
<sequence>MGSEDLARRFLHVNLNCESLGRMEYVYGDILGLRARMRTDPKIATDGTILGLDGETYCATAFLYDARGGRAGCALEAIEYRSPTLSRDLSRDPVRPGIRSVQLAVADLDGAVTALRDGGLTVGDPVDGLIDDGKSVLALDPDGVVIEVVESPVDAGGANGALFTLFNGIRIAAIDAAATGEFLTAIGFEEVDAPRVMRVAGAQLSPDGTGETDCVVARYALAEDGNQFALVVVQHPGTAHTPVPWAGNRQGLYRCALRVENVREALAQVPDSIERMGDPVWCPLPGTKIEGLHIAFLRSPDGVVFEFVERPLSHFSPSTGRS</sequence>
<dbReference type="AlphaFoldDB" id="A0A557Y0Z2"/>
<dbReference type="InterPro" id="IPR037523">
    <property type="entry name" value="VOC_core"/>
</dbReference>
<gene>
    <name evidence="2" type="ORF">FPZ47_01790</name>
</gene>
<reference evidence="2 3" key="1">
    <citation type="submission" date="2019-07" db="EMBL/GenBank/DDBJ databases">
        <title>New Mycobacterium species.</title>
        <authorList>
            <person name="Tortoli E."/>
            <person name="Ghielmetti G."/>
            <person name="Friedel U."/>
            <person name="Trovato A."/>
        </authorList>
    </citation>
    <scope>NUCLEOTIDE SEQUENCE [LARGE SCALE GENOMIC DNA]</scope>
    <source>
        <strain evidence="2 3">16-83</strain>
    </source>
</reference>
<dbReference type="RefSeq" id="WP_144945340.1">
    <property type="nucleotide sequence ID" value="NZ_VMQU01000004.1"/>
</dbReference>
<accession>A0A557Y0Z2</accession>
<dbReference type="InterPro" id="IPR029068">
    <property type="entry name" value="Glyas_Bleomycin-R_OHBP_Dase"/>
</dbReference>
<dbReference type="Proteomes" id="UP000320513">
    <property type="component" value="Unassembled WGS sequence"/>
</dbReference>
<dbReference type="SUPFAM" id="SSF54593">
    <property type="entry name" value="Glyoxalase/Bleomycin resistance protein/Dihydroxybiphenyl dioxygenase"/>
    <property type="match status" value="2"/>
</dbReference>
<dbReference type="PROSITE" id="PS51819">
    <property type="entry name" value="VOC"/>
    <property type="match status" value="1"/>
</dbReference>
<dbReference type="OrthoDB" id="317332at2"/>
<feature type="domain" description="VOC" evidence="1">
    <location>
        <begin position="9"/>
        <end position="151"/>
    </location>
</feature>
<name>A0A557Y0Z2_9MYCO</name>
<protein>
    <submittedName>
        <fullName evidence="2">VOC family protein</fullName>
    </submittedName>
</protein>
<dbReference type="Pfam" id="PF00903">
    <property type="entry name" value="Glyoxalase"/>
    <property type="match status" value="1"/>
</dbReference>
<evidence type="ECO:0000313" key="2">
    <source>
        <dbReference type="EMBL" id="TVS92182.1"/>
    </source>
</evidence>
<proteinExistence type="predicted"/>
<evidence type="ECO:0000259" key="1">
    <source>
        <dbReference type="PROSITE" id="PS51819"/>
    </source>
</evidence>